<keyword evidence="3" id="KW-1185">Reference proteome</keyword>
<evidence type="ECO:0000313" key="2">
    <source>
        <dbReference type="EMBL" id="PON56457.1"/>
    </source>
</evidence>
<dbReference type="EMBL" id="JXTB01000171">
    <property type="protein sequence ID" value="PON56457.1"/>
    <property type="molecule type" value="Genomic_DNA"/>
</dbReference>
<proteinExistence type="predicted"/>
<evidence type="ECO:0000256" key="1">
    <source>
        <dbReference type="SAM" id="Phobius"/>
    </source>
</evidence>
<gene>
    <name evidence="2" type="ORF">PanWU01x14_181500</name>
</gene>
<name>A0A2P5C5Z1_PARAD</name>
<keyword evidence="1" id="KW-1133">Transmembrane helix</keyword>
<keyword evidence="1" id="KW-0812">Transmembrane</keyword>
<feature type="non-terminal residue" evidence="2">
    <location>
        <position position="1"/>
    </location>
</feature>
<comment type="caution">
    <text evidence="2">The sequence shown here is derived from an EMBL/GenBank/DDBJ whole genome shotgun (WGS) entry which is preliminary data.</text>
</comment>
<keyword evidence="1" id="KW-0472">Membrane</keyword>
<feature type="transmembrane region" description="Helical" evidence="1">
    <location>
        <begin position="64"/>
        <end position="83"/>
    </location>
</feature>
<sequence length="86" mass="9949">DQNGEIRRFKAWFSGKDRRNYCFLRWSNNHDLYKGINVISIHGQTANNQSFSTQNYLFIKTGSAILVASYLSLAALYILQVLIDIF</sequence>
<accession>A0A2P5C5Z1</accession>
<dbReference type="AlphaFoldDB" id="A0A2P5C5Z1"/>
<reference evidence="3" key="1">
    <citation type="submission" date="2016-06" db="EMBL/GenBank/DDBJ databases">
        <title>Parallel loss of symbiosis genes in relatives of nitrogen-fixing non-legume Parasponia.</title>
        <authorList>
            <person name="Van Velzen R."/>
            <person name="Holmer R."/>
            <person name="Bu F."/>
            <person name="Rutten L."/>
            <person name="Van Zeijl A."/>
            <person name="Liu W."/>
            <person name="Santuari L."/>
            <person name="Cao Q."/>
            <person name="Sharma T."/>
            <person name="Shen D."/>
            <person name="Roswanjaya Y."/>
            <person name="Wardhani T."/>
            <person name="Kalhor M.S."/>
            <person name="Jansen J."/>
            <person name="Van den Hoogen J."/>
            <person name="Gungor B."/>
            <person name="Hartog M."/>
            <person name="Hontelez J."/>
            <person name="Verver J."/>
            <person name="Yang W.-C."/>
            <person name="Schijlen E."/>
            <person name="Repin R."/>
            <person name="Schilthuizen M."/>
            <person name="Schranz E."/>
            <person name="Heidstra R."/>
            <person name="Miyata K."/>
            <person name="Fedorova E."/>
            <person name="Kohlen W."/>
            <person name="Bisseling T."/>
            <person name="Smit S."/>
            <person name="Geurts R."/>
        </authorList>
    </citation>
    <scope>NUCLEOTIDE SEQUENCE [LARGE SCALE GENOMIC DNA]</scope>
    <source>
        <strain evidence="3">cv. WU1-14</strain>
    </source>
</reference>
<dbReference type="Proteomes" id="UP000237105">
    <property type="component" value="Unassembled WGS sequence"/>
</dbReference>
<organism evidence="2 3">
    <name type="scientific">Parasponia andersonii</name>
    <name type="common">Sponia andersonii</name>
    <dbReference type="NCBI Taxonomy" id="3476"/>
    <lineage>
        <taxon>Eukaryota</taxon>
        <taxon>Viridiplantae</taxon>
        <taxon>Streptophyta</taxon>
        <taxon>Embryophyta</taxon>
        <taxon>Tracheophyta</taxon>
        <taxon>Spermatophyta</taxon>
        <taxon>Magnoliopsida</taxon>
        <taxon>eudicotyledons</taxon>
        <taxon>Gunneridae</taxon>
        <taxon>Pentapetalae</taxon>
        <taxon>rosids</taxon>
        <taxon>fabids</taxon>
        <taxon>Rosales</taxon>
        <taxon>Cannabaceae</taxon>
        <taxon>Parasponia</taxon>
    </lineage>
</organism>
<protein>
    <submittedName>
        <fullName evidence="2">Uncharacterized protein</fullName>
    </submittedName>
</protein>
<evidence type="ECO:0000313" key="3">
    <source>
        <dbReference type="Proteomes" id="UP000237105"/>
    </source>
</evidence>